<feature type="non-terminal residue" evidence="2">
    <location>
        <position position="230"/>
    </location>
</feature>
<dbReference type="Proteomes" id="UP000050509">
    <property type="component" value="Unassembled WGS sequence"/>
</dbReference>
<keyword evidence="3" id="KW-1185">Reference proteome</keyword>
<accession>A0A0P9CV73</accession>
<protein>
    <submittedName>
        <fullName evidence="2">Uncharacterized protein</fullName>
    </submittedName>
</protein>
<dbReference type="AlphaFoldDB" id="A0A0P9CV73"/>
<sequence>MLNALSRRFGTIRWKLAGSYVLVALLVALVGELLLVAALIYLFNSRLITDAFQARASTYAAALRADFAQHAELKAAVNARITDLIQRDTQQLNAREPGLQINLGGEDIPVQTFVLDARGTLLAAIPRGSYQPGTLLATLEPPEVYSYAERALRGITDTVALSGWVGANRQLVSAAAVQGEDGTVLGAVVMRSAPLPVAELIGGVSLSLLIVLVPVIGVGGLLGLLYGWFA</sequence>
<feature type="transmembrane region" description="Helical" evidence="1">
    <location>
        <begin position="20"/>
        <end position="43"/>
    </location>
</feature>
<evidence type="ECO:0000256" key="1">
    <source>
        <dbReference type="SAM" id="Phobius"/>
    </source>
</evidence>
<dbReference type="EMBL" id="LJCR01001709">
    <property type="protein sequence ID" value="KPV49857.1"/>
    <property type="molecule type" value="Genomic_DNA"/>
</dbReference>
<keyword evidence="1" id="KW-0472">Membrane</keyword>
<evidence type="ECO:0000313" key="2">
    <source>
        <dbReference type="EMBL" id="KPV49857.1"/>
    </source>
</evidence>
<feature type="transmembrane region" description="Helical" evidence="1">
    <location>
        <begin position="200"/>
        <end position="229"/>
    </location>
</feature>
<gene>
    <name evidence="2" type="ORF">SE17_30255</name>
</gene>
<comment type="caution">
    <text evidence="2">The sequence shown here is derived from an EMBL/GenBank/DDBJ whole genome shotgun (WGS) entry which is preliminary data.</text>
</comment>
<proteinExistence type="predicted"/>
<keyword evidence="1" id="KW-1133">Transmembrane helix</keyword>
<evidence type="ECO:0000313" key="3">
    <source>
        <dbReference type="Proteomes" id="UP000050509"/>
    </source>
</evidence>
<name>A0A0P9CV73_9CHLR</name>
<reference evidence="2 3" key="1">
    <citation type="submission" date="2015-09" db="EMBL/GenBank/DDBJ databases">
        <title>Draft genome sequence of Kouleothrix aurantiaca JCM 19913.</title>
        <authorList>
            <person name="Hemp J."/>
        </authorList>
    </citation>
    <scope>NUCLEOTIDE SEQUENCE [LARGE SCALE GENOMIC DNA]</scope>
    <source>
        <strain evidence="2 3">COM-B</strain>
    </source>
</reference>
<keyword evidence="1" id="KW-0812">Transmembrane</keyword>
<organism evidence="2 3">
    <name type="scientific">Kouleothrix aurantiaca</name>
    <dbReference type="NCBI Taxonomy" id="186479"/>
    <lineage>
        <taxon>Bacteria</taxon>
        <taxon>Bacillati</taxon>
        <taxon>Chloroflexota</taxon>
        <taxon>Chloroflexia</taxon>
        <taxon>Chloroflexales</taxon>
        <taxon>Roseiflexineae</taxon>
        <taxon>Roseiflexaceae</taxon>
        <taxon>Kouleothrix</taxon>
    </lineage>
</organism>